<evidence type="ECO:0000313" key="7">
    <source>
        <dbReference type="EMBL" id="RVT83121.1"/>
    </source>
</evidence>
<comment type="caution">
    <text evidence="7">The sequence shown here is derived from an EMBL/GenBank/DDBJ whole genome shotgun (WGS) entry which is preliminary data.</text>
</comment>
<evidence type="ECO:0000256" key="4">
    <source>
        <dbReference type="SAM" id="MobiDB-lite"/>
    </source>
</evidence>
<feature type="compositionally biased region" description="Basic and acidic residues" evidence="4">
    <location>
        <begin position="131"/>
        <end position="147"/>
    </location>
</feature>
<protein>
    <submittedName>
        <fullName evidence="7">Response regulator transcription factor</fullName>
    </submittedName>
</protein>
<dbReference type="PANTHER" id="PTHR45566">
    <property type="entry name" value="HTH-TYPE TRANSCRIPTIONAL REGULATOR YHJB-RELATED"/>
    <property type="match status" value="1"/>
</dbReference>
<evidence type="ECO:0000313" key="8">
    <source>
        <dbReference type="Proteomes" id="UP000288587"/>
    </source>
</evidence>
<dbReference type="GO" id="GO:0006355">
    <property type="term" value="P:regulation of DNA-templated transcription"/>
    <property type="evidence" value="ECO:0007669"/>
    <property type="project" value="InterPro"/>
</dbReference>
<evidence type="ECO:0000256" key="3">
    <source>
        <dbReference type="PROSITE-ProRule" id="PRU00169"/>
    </source>
</evidence>
<gene>
    <name evidence="7" type="ORF">EOD73_16340</name>
</gene>
<dbReference type="Proteomes" id="UP000288587">
    <property type="component" value="Unassembled WGS sequence"/>
</dbReference>
<dbReference type="Gene3D" id="3.40.50.2300">
    <property type="match status" value="1"/>
</dbReference>
<dbReference type="InterPro" id="IPR016032">
    <property type="entry name" value="Sig_transdc_resp-reg_C-effctor"/>
</dbReference>
<dbReference type="InterPro" id="IPR036388">
    <property type="entry name" value="WH-like_DNA-bd_sf"/>
</dbReference>
<feature type="compositionally biased region" description="Pro residues" evidence="4">
    <location>
        <begin position="148"/>
        <end position="163"/>
    </location>
</feature>
<evidence type="ECO:0000256" key="1">
    <source>
        <dbReference type="ARBA" id="ARBA00022553"/>
    </source>
</evidence>
<evidence type="ECO:0000256" key="2">
    <source>
        <dbReference type="ARBA" id="ARBA00023125"/>
    </source>
</evidence>
<feature type="domain" description="Response regulatory" evidence="6">
    <location>
        <begin position="2"/>
        <end position="120"/>
    </location>
</feature>
<evidence type="ECO:0000259" key="5">
    <source>
        <dbReference type="PROSITE" id="PS50043"/>
    </source>
</evidence>
<feature type="domain" description="HTH luxR-type" evidence="5">
    <location>
        <begin position="168"/>
        <end position="232"/>
    </location>
</feature>
<dbReference type="SMART" id="SM00421">
    <property type="entry name" value="HTH_LUXR"/>
    <property type="match status" value="1"/>
</dbReference>
<dbReference type="InterPro" id="IPR051015">
    <property type="entry name" value="EvgA-like"/>
</dbReference>
<dbReference type="InterPro" id="IPR011006">
    <property type="entry name" value="CheY-like_superfamily"/>
</dbReference>
<organism evidence="7 8">
    <name type="scientific">Inhella crocodyli</name>
    <dbReference type="NCBI Taxonomy" id="2499851"/>
    <lineage>
        <taxon>Bacteria</taxon>
        <taxon>Pseudomonadati</taxon>
        <taxon>Pseudomonadota</taxon>
        <taxon>Betaproteobacteria</taxon>
        <taxon>Burkholderiales</taxon>
        <taxon>Sphaerotilaceae</taxon>
        <taxon>Inhella</taxon>
    </lineage>
</organism>
<keyword evidence="2" id="KW-0238">DNA-binding</keyword>
<dbReference type="InterPro" id="IPR001789">
    <property type="entry name" value="Sig_transdc_resp-reg_receiver"/>
</dbReference>
<dbReference type="RefSeq" id="WP_127684101.1">
    <property type="nucleotide sequence ID" value="NZ_SACM01000005.1"/>
</dbReference>
<dbReference type="PROSITE" id="PS50043">
    <property type="entry name" value="HTH_LUXR_2"/>
    <property type="match status" value="1"/>
</dbReference>
<dbReference type="CDD" id="cd06170">
    <property type="entry name" value="LuxR_C_like"/>
    <property type="match status" value="1"/>
</dbReference>
<proteinExistence type="predicted"/>
<dbReference type="InterPro" id="IPR058245">
    <property type="entry name" value="NreC/VraR/RcsB-like_REC"/>
</dbReference>
<dbReference type="Pfam" id="PF00072">
    <property type="entry name" value="Response_reg"/>
    <property type="match status" value="1"/>
</dbReference>
<evidence type="ECO:0000259" key="6">
    <source>
        <dbReference type="PROSITE" id="PS50110"/>
    </source>
</evidence>
<sequence>MQLLLIDDHPLIHVALRALLADQQPPVTVHSAETSAQAREQLATHPGIDLVLLDLELAGQDDGFALLKELRDSHPSIPIVNLSGSNEMAKVIRAIDQGAMGFIPKHSAPEEFKDALLLVVTGGIYVPPMRMNDDPSTLRRRADDHLPKPPAPAPVAAPAPVSAPAPRTQIDRLPITPRQQEVLRGLLQGKSNKVIAQELKISADTVKDHIAVIFRVLNVNSRTQAVLAVGQWTED</sequence>
<dbReference type="PRINTS" id="PR00038">
    <property type="entry name" value="HTHLUXR"/>
</dbReference>
<dbReference type="Pfam" id="PF00196">
    <property type="entry name" value="GerE"/>
    <property type="match status" value="1"/>
</dbReference>
<dbReference type="PROSITE" id="PS50110">
    <property type="entry name" value="RESPONSE_REGULATORY"/>
    <property type="match status" value="1"/>
</dbReference>
<dbReference type="GO" id="GO:0003677">
    <property type="term" value="F:DNA binding"/>
    <property type="evidence" value="ECO:0007669"/>
    <property type="project" value="UniProtKB-KW"/>
</dbReference>
<feature type="modified residue" description="4-aspartylphosphate" evidence="3">
    <location>
        <position position="54"/>
    </location>
</feature>
<feature type="region of interest" description="Disordered" evidence="4">
    <location>
        <begin position="131"/>
        <end position="171"/>
    </location>
</feature>
<dbReference type="OrthoDB" id="3374006at2"/>
<dbReference type="EMBL" id="SACM01000005">
    <property type="protein sequence ID" value="RVT83121.1"/>
    <property type="molecule type" value="Genomic_DNA"/>
</dbReference>
<dbReference type="SMART" id="SM00448">
    <property type="entry name" value="REC"/>
    <property type="match status" value="1"/>
</dbReference>
<dbReference type="SUPFAM" id="SSF52172">
    <property type="entry name" value="CheY-like"/>
    <property type="match status" value="1"/>
</dbReference>
<dbReference type="PANTHER" id="PTHR45566:SF1">
    <property type="entry name" value="HTH-TYPE TRANSCRIPTIONAL REGULATOR YHJB-RELATED"/>
    <property type="match status" value="1"/>
</dbReference>
<keyword evidence="1 3" id="KW-0597">Phosphoprotein</keyword>
<dbReference type="GO" id="GO:0000160">
    <property type="term" value="P:phosphorelay signal transduction system"/>
    <property type="evidence" value="ECO:0007669"/>
    <property type="project" value="InterPro"/>
</dbReference>
<dbReference type="AlphaFoldDB" id="A0A3S2XNA4"/>
<name>A0A3S2XNA4_9BURK</name>
<accession>A0A3S2XNA4</accession>
<dbReference type="Gene3D" id="1.10.10.10">
    <property type="entry name" value="Winged helix-like DNA-binding domain superfamily/Winged helix DNA-binding domain"/>
    <property type="match status" value="1"/>
</dbReference>
<keyword evidence="8" id="KW-1185">Reference proteome</keyword>
<dbReference type="CDD" id="cd17535">
    <property type="entry name" value="REC_NarL-like"/>
    <property type="match status" value="1"/>
</dbReference>
<dbReference type="InterPro" id="IPR000792">
    <property type="entry name" value="Tscrpt_reg_LuxR_C"/>
</dbReference>
<dbReference type="SUPFAM" id="SSF46894">
    <property type="entry name" value="C-terminal effector domain of the bipartite response regulators"/>
    <property type="match status" value="1"/>
</dbReference>
<reference evidence="7 8" key="1">
    <citation type="submission" date="2019-01" db="EMBL/GenBank/DDBJ databases">
        <authorList>
            <person name="Chen W.-M."/>
        </authorList>
    </citation>
    <scope>NUCLEOTIDE SEQUENCE [LARGE SCALE GENOMIC DNA]</scope>
    <source>
        <strain evidence="7 8">CCP-18</strain>
    </source>
</reference>